<accession>A0ABU5ECL7</accession>
<dbReference type="PIRSF" id="PIRSF034585">
    <property type="entry name" value="SrfB"/>
    <property type="match status" value="1"/>
</dbReference>
<dbReference type="Proteomes" id="UP001279642">
    <property type="component" value="Unassembled WGS sequence"/>
</dbReference>
<name>A0ABU5ECL7_9PROT</name>
<dbReference type="InterPro" id="IPR009216">
    <property type="entry name" value="Virulence_factor_SrfB"/>
</dbReference>
<reference evidence="1 2" key="1">
    <citation type="journal article" date="2016" name="Antonie Van Leeuwenhoek">
        <title>Dongia soli sp. nov., isolated from soil from Dokdo, Korea.</title>
        <authorList>
            <person name="Kim D.U."/>
            <person name="Lee H."/>
            <person name="Kim H."/>
            <person name="Kim S.G."/>
            <person name="Ka J.O."/>
        </authorList>
    </citation>
    <scope>NUCLEOTIDE SEQUENCE [LARGE SCALE GENOMIC DNA]</scope>
    <source>
        <strain evidence="1 2">D78</strain>
    </source>
</reference>
<evidence type="ECO:0000313" key="1">
    <source>
        <dbReference type="EMBL" id="MDY0883785.1"/>
    </source>
</evidence>
<dbReference type="RefSeq" id="WP_320508852.1">
    <property type="nucleotide sequence ID" value="NZ_JAXCLW010000003.1"/>
</dbReference>
<dbReference type="Pfam" id="PF07520">
    <property type="entry name" value="SrfB"/>
    <property type="match status" value="1"/>
</dbReference>
<comment type="caution">
    <text evidence="1">The sequence shown here is derived from an EMBL/GenBank/DDBJ whole genome shotgun (WGS) entry which is preliminary data.</text>
</comment>
<sequence length="1010" mass="113558">MLAELTRFGDNATLIAESGVQFMDFGLDLSKASRLPAHGFSKDANGIVVRLDYDDSEDSYFQPGGPEAATPGLRRNRVKPQFEISVEDSLTLLDSVWLPIPMLRVRPGRSFDAGPSNWARARLVRLDVPDDEGRTHRLTIAFDTTLMPQTDDAAVSYLAPERKDVGAGHAFILAARGLEPLPFVQMHWVSEWIRDAYRSNATARLKLDADEAEAEIRRSIDVAHYLGFLATVDQFAKVPRVTLRSSGTDHISEPINVDLVLDVGNSRTCGILIEDHPQDDSWMRNRYELTLRDLSRPHLVYSEPFESRMEFNKASFGDDKFSSLSGRGNAFNWPSIARVGPEATRLAANRRGMEGATGLSSPKRYLWDEDRYVPGWRFNHTYGLEAHEPLATAQPFCKFINEAGEALFRLTGADDDATPVFEPHYSRSSLMVMMLSEVLLQALSQINSPMQRMRQAQADQSRRLRRVVLTVPPSMPLPEQRILKQRMDDAVVLIWKSLGWHAEDADPEGEGSRPVPEFPEVVMKWDEVTCAQVVYLYAECNNHFGGDPRRFFQVMRRRDVPSRSDERLRIASIDIGGGTTDLVVTDYVLQEAEGNAVKIEPRQIFRDGFKLAGDDILLQVIQRTILPAIEAQMELAGVPEAKTILSQLVGAENLDVQRLALRHQFTLQVLHPAALAILHRYENFDPVAGETVEALTLADLLPPHFPPQERVLAYFNHGIRRAAGMPDLNFNVLATPVQLNLERLHRLFLSEDFDLYGSLSSLCDVVAYYSCDVLLLTGRPSRLPGIPELLRALLAVTPDRVIPLHNYRAGTWYPFHRHGCIHDPKTTAAVGAMISVLAAGRLPNFNLLSNQFDLRSTMRYFGRLDERNLISANDVFLSDLNLDDPEYTLPERPFPMSGPMRLGFRQIATPRWTATPLYTLNYSDEARQELHEYVLLVTLEKDRSRMNRRAKSARDQGSERFRIARVAIRGADGKEAASVGKDKLVLRLNTLNSSSDGATGYWLDTGSVYL</sequence>
<proteinExistence type="predicted"/>
<dbReference type="EMBL" id="JAXCLW010000003">
    <property type="protein sequence ID" value="MDY0883785.1"/>
    <property type="molecule type" value="Genomic_DNA"/>
</dbReference>
<protein>
    <submittedName>
        <fullName evidence="1">Virulence factor SrfB</fullName>
    </submittedName>
</protein>
<keyword evidence="2" id="KW-1185">Reference proteome</keyword>
<evidence type="ECO:0000313" key="2">
    <source>
        <dbReference type="Proteomes" id="UP001279642"/>
    </source>
</evidence>
<organism evidence="1 2">
    <name type="scientific">Dongia soli</name>
    <dbReference type="NCBI Taxonomy" id="600628"/>
    <lineage>
        <taxon>Bacteria</taxon>
        <taxon>Pseudomonadati</taxon>
        <taxon>Pseudomonadota</taxon>
        <taxon>Alphaproteobacteria</taxon>
        <taxon>Rhodospirillales</taxon>
        <taxon>Dongiaceae</taxon>
        <taxon>Dongia</taxon>
    </lineage>
</organism>
<gene>
    <name evidence="1" type="ORF">SMD27_13105</name>
</gene>